<organism evidence="1 2">
    <name type="scientific">Forsythia ovata</name>
    <dbReference type="NCBI Taxonomy" id="205694"/>
    <lineage>
        <taxon>Eukaryota</taxon>
        <taxon>Viridiplantae</taxon>
        <taxon>Streptophyta</taxon>
        <taxon>Embryophyta</taxon>
        <taxon>Tracheophyta</taxon>
        <taxon>Spermatophyta</taxon>
        <taxon>Magnoliopsida</taxon>
        <taxon>eudicotyledons</taxon>
        <taxon>Gunneridae</taxon>
        <taxon>Pentapetalae</taxon>
        <taxon>asterids</taxon>
        <taxon>lamiids</taxon>
        <taxon>Lamiales</taxon>
        <taxon>Oleaceae</taxon>
        <taxon>Forsythieae</taxon>
        <taxon>Forsythia</taxon>
    </lineage>
</organism>
<evidence type="ECO:0008006" key="3">
    <source>
        <dbReference type="Google" id="ProtNLM"/>
    </source>
</evidence>
<keyword evidence="2" id="KW-1185">Reference proteome</keyword>
<dbReference type="EMBL" id="JBFOLJ010000001">
    <property type="protein sequence ID" value="KAL2558865.1"/>
    <property type="molecule type" value="Genomic_DNA"/>
</dbReference>
<dbReference type="AlphaFoldDB" id="A0ABD1XB21"/>
<reference evidence="2" key="1">
    <citation type="submission" date="2024-07" db="EMBL/GenBank/DDBJ databases">
        <title>Two chromosome-level genome assemblies of Korean endemic species Abeliophyllum distichum and Forsythia ovata (Oleaceae).</title>
        <authorList>
            <person name="Jang H."/>
        </authorList>
    </citation>
    <scope>NUCLEOTIDE SEQUENCE [LARGE SCALE GENOMIC DNA]</scope>
</reference>
<dbReference type="Proteomes" id="UP001604277">
    <property type="component" value="Unassembled WGS sequence"/>
</dbReference>
<accession>A0ABD1XB21</accession>
<protein>
    <recommendedName>
        <fullName evidence="3">LAGLIDADG homing endonuclease</fullName>
    </recommendedName>
</protein>
<comment type="caution">
    <text evidence="1">The sequence shown here is derived from an EMBL/GenBank/DDBJ whole genome shotgun (WGS) entry which is preliminary data.</text>
</comment>
<sequence>MSGTSALRYEINAVDVNDIVDFEKWFNIGFCKNNKKKKYNDNNKILNPTFNFGILEVADKTWFYDLRTPEQCLINTYAKYFAQQKLGDMLNTFKLDEAQLTLALQLFKHAKRKLDEEFDTNDERVLDRVR</sequence>
<gene>
    <name evidence="1" type="ORF">Fot_03604</name>
</gene>
<name>A0ABD1XB21_9LAMI</name>
<evidence type="ECO:0000313" key="1">
    <source>
        <dbReference type="EMBL" id="KAL2558865.1"/>
    </source>
</evidence>
<evidence type="ECO:0000313" key="2">
    <source>
        <dbReference type="Proteomes" id="UP001604277"/>
    </source>
</evidence>
<proteinExistence type="predicted"/>